<evidence type="ECO:0000256" key="4">
    <source>
        <dbReference type="ARBA" id="ARBA00019377"/>
    </source>
</evidence>
<sequence length="137" mass="14738">MDDMGSRDVARASVMLAMTRTREEERRFKEEYAAEGIRTAAVDFGGEFLPSVSRIVERAVIAAKREGVIADTSHEEGVVAGATHEAIMQISAKAMGLNVGGKIGIARCEQHVAVSLFLAIGLVHLNEICLGMSHRSV</sequence>
<comment type="subunit">
    <text evidence="3">Homohexamer.</text>
</comment>
<evidence type="ECO:0000256" key="2">
    <source>
        <dbReference type="ARBA" id="ARBA00009992"/>
    </source>
</evidence>
<dbReference type="CDD" id="cd11640">
    <property type="entry name" value="HutP"/>
    <property type="match status" value="1"/>
</dbReference>
<dbReference type="Gene3D" id="3.40.1510.10">
    <property type="entry name" value="Hut operon regulatory protein HutP"/>
    <property type="match status" value="1"/>
</dbReference>
<evidence type="ECO:0000313" key="9">
    <source>
        <dbReference type="EMBL" id="HIQ70794.1"/>
    </source>
</evidence>
<organism evidence="9 10">
    <name type="scientific">Candidatus Onthenecus intestinigallinarum</name>
    <dbReference type="NCBI Taxonomy" id="2840875"/>
    <lineage>
        <taxon>Bacteria</taxon>
        <taxon>Bacillati</taxon>
        <taxon>Bacillota</taxon>
        <taxon>Clostridia</taxon>
        <taxon>Eubacteriales</taxon>
        <taxon>Candidatus Onthenecus</taxon>
    </lineage>
</organism>
<comment type="function">
    <text evidence="1">Antiterminator that binds to cis-acting regulatory sequences on the mRNA in the presence of histidine, thereby suppressing transcription termination and activating the hut operon for histidine utilization.</text>
</comment>
<accession>A0A9D0Z894</accession>
<dbReference type="InterPro" id="IPR036482">
    <property type="entry name" value="Regulatory_HutP_sf"/>
</dbReference>
<dbReference type="Proteomes" id="UP000886887">
    <property type="component" value="Unassembled WGS sequence"/>
</dbReference>
<dbReference type="Pfam" id="PF09021">
    <property type="entry name" value="HutP"/>
    <property type="match status" value="1"/>
</dbReference>
<dbReference type="InterPro" id="IPR015111">
    <property type="entry name" value="Regulatory_HutP"/>
</dbReference>
<reference evidence="9" key="2">
    <citation type="journal article" date="2021" name="PeerJ">
        <title>Extensive microbial diversity within the chicken gut microbiome revealed by metagenomics and culture.</title>
        <authorList>
            <person name="Gilroy R."/>
            <person name="Ravi A."/>
            <person name="Getino M."/>
            <person name="Pursley I."/>
            <person name="Horton D.L."/>
            <person name="Alikhan N.F."/>
            <person name="Baker D."/>
            <person name="Gharbi K."/>
            <person name="Hall N."/>
            <person name="Watson M."/>
            <person name="Adriaenssens E.M."/>
            <person name="Foster-Nyarko E."/>
            <person name="Jarju S."/>
            <person name="Secka A."/>
            <person name="Antonio M."/>
            <person name="Oren A."/>
            <person name="Chaudhuri R.R."/>
            <person name="La Ragione R."/>
            <person name="Hildebrand F."/>
            <person name="Pallen M.J."/>
        </authorList>
    </citation>
    <scope>NUCLEOTIDE SEQUENCE</scope>
    <source>
        <strain evidence="9">ChiSxjej2B14-6234</strain>
    </source>
</reference>
<protein>
    <recommendedName>
        <fullName evidence="4">Hut operon positive regulatory protein</fullName>
    </recommendedName>
</protein>
<evidence type="ECO:0000256" key="1">
    <source>
        <dbReference type="ARBA" id="ARBA00002945"/>
    </source>
</evidence>
<name>A0A9D0Z894_9FIRM</name>
<evidence type="ECO:0000313" key="10">
    <source>
        <dbReference type="Proteomes" id="UP000886887"/>
    </source>
</evidence>
<dbReference type="GO" id="GO:0003723">
    <property type="term" value="F:RNA binding"/>
    <property type="evidence" value="ECO:0007669"/>
    <property type="project" value="UniProtKB-KW"/>
</dbReference>
<comment type="caution">
    <text evidence="9">The sequence shown here is derived from an EMBL/GenBank/DDBJ whole genome shotgun (WGS) entry which is preliminary data.</text>
</comment>
<evidence type="ECO:0000256" key="7">
    <source>
        <dbReference type="ARBA" id="ARBA00023159"/>
    </source>
</evidence>
<dbReference type="AlphaFoldDB" id="A0A9D0Z894"/>
<dbReference type="EMBL" id="DVFJ01000004">
    <property type="protein sequence ID" value="HIQ70794.1"/>
    <property type="molecule type" value="Genomic_DNA"/>
</dbReference>
<evidence type="ECO:0000256" key="8">
    <source>
        <dbReference type="ARBA" id="ARBA00023163"/>
    </source>
</evidence>
<comment type="similarity">
    <text evidence="2">Belongs to the HutP family.</text>
</comment>
<gene>
    <name evidence="9" type="ORF">IAB73_01045</name>
</gene>
<evidence type="ECO:0000256" key="3">
    <source>
        <dbReference type="ARBA" id="ARBA00011643"/>
    </source>
</evidence>
<keyword evidence="5" id="KW-0694">RNA-binding</keyword>
<keyword evidence="7" id="KW-0010">Activator</keyword>
<keyword evidence="6" id="KW-0805">Transcription regulation</keyword>
<evidence type="ECO:0000256" key="6">
    <source>
        <dbReference type="ARBA" id="ARBA00023015"/>
    </source>
</evidence>
<keyword evidence="8" id="KW-0804">Transcription</keyword>
<proteinExistence type="inferred from homology"/>
<reference evidence="9" key="1">
    <citation type="submission" date="2020-10" db="EMBL/GenBank/DDBJ databases">
        <authorList>
            <person name="Gilroy R."/>
        </authorList>
    </citation>
    <scope>NUCLEOTIDE SEQUENCE</scope>
    <source>
        <strain evidence="9">ChiSxjej2B14-6234</strain>
    </source>
</reference>
<evidence type="ECO:0000256" key="5">
    <source>
        <dbReference type="ARBA" id="ARBA00022884"/>
    </source>
</evidence>